<dbReference type="PANTHER" id="PTHR42753">
    <property type="entry name" value="MITOCHONDRIAL RIBOSOME PROTEIN L39/PROLYL-TRNA LIGASE FAMILY MEMBER"/>
    <property type="match status" value="1"/>
</dbReference>
<comment type="subcellular location">
    <subcellularLocation>
        <location evidence="1 10">Cytoplasm</location>
    </subcellularLocation>
</comment>
<keyword evidence="8 10" id="KW-0030">Aminoacyl-tRNA synthetase</keyword>
<keyword evidence="6 10" id="KW-0067">ATP-binding</keyword>
<dbReference type="Gene3D" id="3.40.50.800">
    <property type="entry name" value="Anticodon-binding domain"/>
    <property type="match status" value="1"/>
</dbReference>
<comment type="catalytic activity">
    <reaction evidence="9 10">
        <text>tRNA(Pro) + L-proline + ATP = L-prolyl-tRNA(Pro) + AMP + diphosphate</text>
        <dbReference type="Rhea" id="RHEA:14305"/>
        <dbReference type="Rhea" id="RHEA-COMP:9700"/>
        <dbReference type="Rhea" id="RHEA-COMP:9702"/>
        <dbReference type="ChEBI" id="CHEBI:30616"/>
        <dbReference type="ChEBI" id="CHEBI:33019"/>
        <dbReference type="ChEBI" id="CHEBI:60039"/>
        <dbReference type="ChEBI" id="CHEBI:78442"/>
        <dbReference type="ChEBI" id="CHEBI:78532"/>
        <dbReference type="ChEBI" id="CHEBI:456215"/>
        <dbReference type="EC" id="6.1.1.15"/>
    </reaction>
</comment>
<keyword evidence="3 10" id="KW-0963">Cytoplasm</keyword>
<dbReference type="Proteomes" id="UP000195043">
    <property type="component" value="Unassembled WGS sequence"/>
</dbReference>
<dbReference type="OrthoDB" id="9809052at2"/>
<dbReference type="InterPro" id="IPR050062">
    <property type="entry name" value="Pro-tRNA_synthetase"/>
</dbReference>
<dbReference type="InterPro" id="IPR007214">
    <property type="entry name" value="YbaK/aa-tRNA-synth-assoc-dom"/>
</dbReference>
<evidence type="ECO:0000256" key="1">
    <source>
        <dbReference type="ARBA" id="ARBA00004496"/>
    </source>
</evidence>
<keyword evidence="13" id="KW-1185">Reference proteome</keyword>
<evidence type="ECO:0000256" key="10">
    <source>
        <dbReference type="HAMAP-Rule" id="MF_01569"/>
    </source>
</evidence>
<dbReference type="InterPro" id="IPR002316">
    <property type="entry name" value="Pro-tRNA-ligase_IIa"/>
</dbReference>
<name>A0A242A8S3_9ENTE</name>
<dbReference type="Pfam" id="PF03129">
    <property type="entry name" value="HGTP_anticodon"/>
    <property type="match status" value="1"/>
</dbReference>
<dbReference type="EC" id="6.1.1.15" evidence="10"/>
<evidence type="ECO:0000259" key="11">
    <source>
        <dbReference type="PROSITE" id="PS50862"/>
    </source>
</evidence>
<dbReference type="Pfam" id="PF00587">
    <property type="entry name" value="tRNA-synt_2b"/>
    <property type="match status" value="1"/>
</dbReference>
<comment type="domain">
    <text evidence="10">Consists of three domains: the N-terminal catalytic domain, the editing domain and the C-terminal anticodon-binding domain.</text>
</comment>
<evidence type="ECO:0000256" key="6">
    <source>
        <dbReference type="ARBA" id="ARBA00022840"/>
    </source>
</evidence>
<dbReference type="GO" id="GO:0005829">
    <property type="term" value="C:cytosol"/>
    <property type="evidence" value="ECO:0007669"/>
    <property type="project" value="TreeGrafter"/>
</dbReference>
<dbReference type="EMBL" id="NGKU01000001">
    <property type="protein sequence ID" value="OTN77013.1"/>
    <property type="molecule type" value="Genomic_DNA"/>
</dbReference>
<dbReference type="GO" id="GO:0005524">
    <property type="term" value="F:ATP binding"/>
    <property type="evidence" value="ECO:0007669"/>
    <property type="project" value="UniProtKB-UniRule"/>
</dbReference>
<comment type="caution">
    <text evidence="12">The sequence shown here is derived from an EMBL/GenBank/DDBJ whole genome shotgun (WGS) entry which is preliminary data.</text>
</comment>
<dbReference type="InterPro" id="IPR002314">
    <property type="entry name" value="aa-tRNA-synt_IIb"/>
</dbReference>
<keyword evidence="7 10" id="KW-0648">Protein biosynthesis</keyword>
<dbReference type="InterPro" id="IPR033730">
    <property type="entry name" value="ProRS_core_prok"/>
</dbReference>
<proteinExistence type="inferred from homology"/>
<protein>
    <recommendedName>
        <fullName evidence="10">Proline--tRNA ligase</fullName>
        <ecNumber evidence="10">6.1.1.15</ecNumber>
    </recommendedName>
    <alternativeName>
        <fullName evidence="10">Prolyl-tRNA synthetase</fullName>
        <shortName evidence="10">ProRS</shortName>
    </alternativeName>
</protein>
<dbReference type="GO" id="GO:0002161">
    <property type="term" value="F:aminoacyl-tRNA deacylase activity"/>
    <property type="evidence" value="ECO:0007669"/>
    <property type="project" value="InterPro"/>
</dbReference>
<dbReference type="PANTHER" id="PTHR42753:SF2">
    <property type="entry name" value="PROLINE--TRNA LIGASE"/>
    <property type="match status" value="1"/>
</dbReference>
<dbReference type="AlphaFoldDB" id="A0A242A8S3"/>
<dbReference type="NCBIfam" id="TIGR00409">
    <property type="entry name" value="proS_fam_II"/>
    <property type="match status" value="1"/>
</dbReference>
<dbReference type="SUPFAM" id="SSF55826">
    <property type="entry name" value="YbaK/ProRS associated domain"/>
    <property type="match status" value="1"/>
</dbReference>
<dbReference type="Gene3D" id="3.30.930.10">
    <property type="entry name" value="Bira Bifunctional Protein, Domain 2"/>
    <property type="match status" value="2"/>
</dbReference>
<comment type="subunit">
    <text evidence="2 10">Homodimer.</text>
</comment>
<accession>A0A242A8S3</accession>
<dbReference type="CDD" id="cd00861">
    <property type="entry name" value="ProRS_anticodon_short"/>
    <property type="match status" value="1"/>
</dbReference>
<dbReference type="GO" id="GO:0140096">
    <property type="term" value="F:catalytic activity, acting on a protein"/>
    <property type="evidence" value="ECO:0007669"/>
    <property type="project" value="UniProtKB-ARBA"/>
</dbReference>
<evidence type="ECO:0000256" key="3">
    <source>
        <dbReference type="ARBA" id="ARBA00022490"/>
    </source>
</evidence>
<dbReference type="SUPFAM" id="SSF55681">
    <property type="entry name" value="Class II aaRS and biotin synthetases"/>
    <property type="match status" value="1"/>
</dbReference>
<evidence type="ECO:0000256" key="9">
    <source>
        <dbReference type="ARBA" id="ARBA00047671"/>
    </source>
</evidence>
<dbReference type="InterPro" id="IPR004154">
    <property type="entry name" value="Anticodon-bd"/>
</dbReference>
<dbReference type="STRING" id="1834191.A5886_002093"/>
<dbReference type="FunFam" id="3.40.50.800:FF:000011">
    <property type="entry name" value="Proline--tRNA ligase"/>
    <property type="match status" value="1"/>
</dbReference>
<dbReference type="GO" id="GO:0016740">
    <property type="term" value="F:transferase activity"/>
    <property type="evidence" value="ECO:0007669"/>
    <property type="project" value="UniProtKB-ARBA"/>
</dbReference>
<dbReference type="InterPro" id="IPR023717">
    <property type="entry name" value="Pro-tRNA-Synthase_IIa_type1"/>
</dbReference>
<evidence type="ECO:0000313" key="13">
    <source>
        <dbReference type="Proteomes" id="UP000195043"/>
    </source>
</evidence>
<comment type="function">
    <text evidence="10">Catalyzes the attachment of proline to tRNA(Pro) in a two-step reaction: proline is first activated by ATP to form Pro-AMP and then transferred to the acceptor end of tRNA(Pro). As ProRS can inadvertently accommodate and process non-cognate amino acids such as alanine and cysteine, to avoid such errors it has two additional distinct editing activities against alanine. One activity is designated as 'pretransfer' editing and involves the tRNA(Pro)-independent hydrolysis of activated Ala-AMP. The other activity is designated 'posttransfer' editing and involves deacylation of mischarged Ala-tRNA(Pro). The misacylated Cys-tRNA(Pro) is not edited by ProRS.</text>
</comment>
<evidence type="ECO:0000256" key="8">
    <source>
        <dbReference type="ARBA" id="ARBA00023146"/>
    </source>
</evidence>
<gene>
    <name evidence="10" type="primary">proS</name>
    <name evidence="12" type="ORF">A5886_002093</name>
</gene>
<evidence type="ECO:0000256" key="5">
    <source>
        <dbReference type="ARBA" id="ARBA00022741"/>
    </source>
</evidence>
<dbReference type="GO" id="GO:0006433">
    <property type="term" value="P:prolyl-tRNA aminoacylation"/>
    <property type="evidence" value="ECO:0007669"/>
    <property type="project" value="UniProtKB-UniRule"/>
</dbReference>
<dbReference type="InterPro" id="IPR004500">
    <property type="entry name" value="Pro-tRNA-synth_IIa_bac-type"/>
</dbReference>
<comment type="similarity">
    <text evidence="10">Belongs to the class-II aminoacyl-tRNA synthetase family. ProS type 1 subfamily.</text>
</comment>
<dbReference type="NCBIfam" id="NF006625">
    <property type="entry name" value="PRK09194.1"/>
    <property type="match status" value="1"/>
</dbReference>
<keyword evidence="4 10" id="KW-0436">Ligase</keyword>
<evidence type="ECO:0000256" key="2">
    <source>
        <dbReference type="ARBA" id="ARBA00011738"/>
    </source>
</evidence>
<dbReference type="PROSITE" id="PS50862">
    <property type="entry name" value="AA_TRNA_LIGASE_II"/>
    <property type="match status" value="1"/>
</dbReference>
<dbReference type="RefSeq" id="WP_086275087.1">
    <property type="nucleotide sequence ID" value="NZ_NGKU01000001.1"/>
</dbReference>
<evidence type="ECO:0000256" key="7">
    <source>
        <dbReference type="ARBA" id="ARBA00022917"/>
    </source>
</evidence>
<dbReference type="InterPro" id="IPR006195">
    <property type="entry name" value="aa-tRNA-synth_II"/>
</dbReference>
<dbReference type="PRINTS" id="PR01046">
    <property type="entry name" value="TRNASYNTHPRO"/>
</dbReference>
<dbReference type="InterPro" id="IPR036754">
    <property type="entry name" value="YbaK/aa-tRNA-synt-asso_dom_sf"/>
</dbReference>
<evidence type="ECO:0000313" key="12">
    <source>
        <dbReference type="EMBL" id="OTN77013.1"/>
    </source>
</evidence>
<dbReference type="HAMAP" id="MF_01569">
    <property type="entry name" value="Pro_tRNA_synth_type1"/>
    <property type="match status" value="1"/>
</dbReference>
<dbReference type="CDD" id="cd00779">
    <property type="entry name" value="ProRS_core_prok"/>
    <property type="match status" value="1"/>
</dbReference>
<dbReference type="SUPFAM" id="SSF52954">
    <property type="entry name" value="Class II aaRS ABD-related"/>
    <property type="match status" value="1"/>
</dbReference>
<evidence type="ECO:0000256" key="4">
    <source>
        <dbReference type="ARBA" id="ARBA00022598"/>
    </source>
</evidence>
<keyword evidence="5 10" id="KW-0547">Nucleotide-binding</keyword>
<dbReference type="Pfam" id="PF04073">
    <property type="entry name" value="tRNA_edit"/>
    <property type="match status" value="1"/>
</dbReference>
<sequence length="569" mass="63543">MKQSKLLIPTLRETPSDAETLSHQLLVRAGYIRQVASGIYVYLPLAQRVLEKIKQVIREELAKIDAIEMAMPALLPFEPWSVSGRAALYGNALYRLEDRNARTMVLGPTHEEPFTELIKNEVTSYKKLPLNLFQIQTKYRDEQRPRFGLIRSREFLMQDGYSFHANEESLDISYRQYEAAYHAIFRRCGVDYRVVLGDNGVIGGHDSKEFLALSGIGEELLCYSTESDYVANWKLATSLYTAKKSHETFLPVDIFETNSEWSIDEVAKAGEFGMTKTIQSYLFLVDGQIVMILLRGDHTINETKVKLFLGGAQITPMSVAQAQSRIDEAAQVRSPIDLSEGIKLYADQHVQDMTNMVVAGNDSGTYVRNANVGRDFQPIAFADFRLVQEGDPSPDGQGVLTLTRGIEVGQIFKLGTKYSDAQQAKIVDEQGQEIPVLMGCYGIGVSRLLATIVEQHGSENGIDWPQEIAPFDVHIIQTAIDDSYQEALCQEVEAMMKHVGYDVLVDDRDERAGVKFADADLIGCPIRLTIGKKATDGIVEIKIKHSGATVEVRKDEVASTLEILMSNLE</sequence>
<dbReference type="GO" id="GO:0004827">
    <property type="term" value="F:proline-tRNA ligase activity"/>
    <property type="evidence" value="ECO:0007669"/>
    <property type="project" value="UniProtKB-UniRule"/>
</dbReference>
<reference evidence="12 13" key="1">
    <citation type="submission" date="2017-05" db="EMBL/GenBank/DDBJ databases">
        <title>The Genome Sequence of Enterococcus sp. 8G7_MSG3316.</title>
        <authorList>
            <consortium name="The Broad Institute Genomics Platform"/>
            <consortium name="The Broad Institute Genomic Center for Infectious Diseases"/>
            <person name="Earl A."/>
            <person name="Manson A."/>
            <person name="Schwartman J."/>
            <person name="Gilmore M."/>
            <person name="Abouelleil A."/>
            <person name="Cao P."/>
            <person name="Chapman S."/>
            <person name="Cusick C."/>
            <person name="Shea T."/>
            <person name="Young S."/>
            <person name="Neafsey D."/>
            <person name="Nusbaum C."/>
            <person name="Birren B."/>
        </authorList>
    </citation>
    <scope>NUCLEOTIDE SEQUENCE [LARGE SCALE GENOMIC DNA]</scope>
    <source>
        <strain evidence="12 13">8G7_MSG3316</strain>
    </source>
</reference>
<dbReference type="InterPro" id="IPR044140">
    <property type="entry name" value="ProRS_anticodon_short"/>
</dbReference>
<dbReference type="InterPro" id="IPR045864">
    <property type="entry name" value="aa-tRNA-synth_II/BPL/LPL"/>
</dbReference>
<dbReference type="InterPro" id="IPR036621">
    <property type="entry name" value="Anticodon-bd_dom_sf"/>
</dbReference>
<organism evidence="12 13">
    <name type="scientific">Candidatus Enterococcus testudinis</name>
    <dbReference type="NCBI Taxonomy" id="1834191"/>
    <lineage>
        <taxon>Bacteria</taxon>
        <taxon>Bacillati</taxon>
        <taxon>Bacillota</taxon>
        <taxon>Bacilli</taxon>
        <taxon>Lactobacillales</taxon>
        <taxon>Enterococcaceae</taxon>
        <taxon>Enterococcus</taxon>
    </lineage>
</organism>
<feature type="domain" description="Aminoacyl-transfer RNA synthetases class-II family profile" evidence="11">
    <location>
        <begin position="33"/>
        <end position="465"/>
    </location>
</feature>